<sequence>MAGKRAIGRDVHFYHFSEPERALGGMILSPSVTEMNFLYMLAILIVASGPYRVTSRNTGEDLAPTDNRLQPGHYDIRPYSRRDAIAITDEHCIVRILSRTITGRDDAFRNQVRERDGKCVITGLVNTQAYRDRWTGFEATHIFPLSSEEYFVQSGFIRWITNRMDEHDTGINLCQNGLLMQNSIHALFVDFGFAVNPDDGYKITCFDGDPFGIDGKVLDPVCRDPSDDRSARNELLRWNFRQAVLANMRGAGEPSFETDFPPGTDMMGEILSGPDADKRMEAELFSRLNEVNLDWGPMSQKPMGKV</sequence>
<reference evidence="2" key="1">
    <citation type="journal article" date="2024" name="Front. Bioeng. Biotechnol.">
        <title>Genome-scale model development and genomic sequencing of the oleaginous clade Lipomyces.</title>
        <authorList>
            <person name="Czajka J.J."/>
            <person name="Han Y."/>
            <person name="Kim J."/>
            <person name="Mondo S.J."/>
            <person name="Hofstad B.A."/>
            <person name="Robles A."/>
            <person name="Haridas S."/>
            <person name="Riley R."/>
            <person name="LaButti K."/>
            <person name="Pangilinan J."/>
            <person name="Andreopoulos W."/>
            <person name="Lipzen A."/>
            <person name="Yan J."/>
            <person name="Wang M."/>
            <person name="Ng V."/>
            <person name="Grigoriev I.V."/>
            <person name="Spatafora J.W."/>
            <person name="Magnuson J.K."/>
            <person name="Baker S.E."/>
            <person name="Pomraning K.R."/>
        </authorList>
    </citation>
    <scope>NUCLEOTIDE SEQUENCE [LARGE SCALE GENOMIC DNA]</scope>
    <source>
        <strain evidence="2">CBS 10300</strain>
    </source>
</reference>
<keyword evidence="2" id="KW-1185">Reference proteome</keyword>
<comment type="caution">
    <text evidence="1">The sequence shown here is derived from an EMBL/GenBank/DDBJ whole genome shotgun (WGS) entry which is preliminary data.</text>
</comment>
<protein>
    <submittedName>
        <fullName evidence="1">Uncharacterized protein</fullName>
    </submittedName>
</protein>
<organism evidence="1 2">
    <name type="scientific">Lipomyces orientalis</name>
    <dbReference type="NCBI Taxonomy" id="1233043"/>
    <lineage>
        <taxon>Eukaryota</taxon>
        <taxon>Fungi</taxon>
        <taxon>Dikarya</taxon>
        <taxon>Ascomycota</taxon>
        <taxon>Saccharomycotina</taxon>
        <taxon>Lipomycetes</taxon>
        <taxon>Lipomycetales</taxon>
        <taxon>Lipomycetaceae</taxon>
        <taxon>Lipomyces</taxon>
    </lineage>
</organism>
<gene>
    <name evidence="1" type="ORF">V1517DRAFT_157065</name>
</gene>
<dbReference type="EMBL" id="MU970087">
    <property type="protein sequence ID" value="KAK9321899.1"/>
    <property type="molecule type" value="Genomic_DNA"/>
</dbReference>
<name>A0ACC3TL99_9ASCO</name>
<accession>A0ACC3TL99</accession>
<dbReference type="Proteomes" id="UP001489719">
    <property type="component" value="Unassembled WGS sequence"/>
</dbReference>
<proteinExistence type="predicted"/>
<evidence type="ECO:0000313" key="2">
    <source>
        <dbReference type="Proteomes" id="UP001489719"/>
    </source>
</evidence>
<evidence type="ECO:0000313" key="1">
    <source>
        <dbReference type="EMBL" id="KAK9321899.1"/>
    </source>
</evidence>